<dbReference type="EMBL" id="CP047897">
    <property type="protein sequence ID" value="QHL87861.1"/>
    <property type="molecule type" value="Genomic_DNA"/>
</dbReference>
<dbReference type="KEGG" id="nib:GU926_10630"/>
<keyword evidence="2" id="KW-1185">Reference proteome</keyword>
<protein>
    <submittedName>
        <fullName evidence="1">Uncharacterized protein</fullName>
    </submittedName>
</protein>
<name>A0A6P1P0K4_9BACT</name>
<dbReference type="RefSeq" id="WP_160691652.1">
    <property type="nucleotide sequence ID" value="NZ_CP047897.1"/>
</dbReference>
<accession>A0A6P1P0K4</accession>
<dbReference type="AlphaFoldDB" id="A0A6P1P0K4"/>
<dbReference type="Proteomes" id="UP000464214">
    <property type="component" value="Chromosome"/>
</dbReference>
<evidence type="ECO:0000313" key="2">
    <source>
        <dbReference type="Proteomes" id="UP000464214"/>
    </source>
</evidence>
<organism evidence="1 2">
    <name type="scientific">Nibribacter ruber</name>
    <dbReference type="NCBI Taxonomy" id="2698458"/>
    <lineage>
        <taxon>Bacteria</taxon>
        <taxon>Pseudomonadati</taxon>
        <taxon>Bacteroidota</taxon>
        <taxon>Cytophagia</taxon>
        <taxon>Cytophagales</taxon>
        <taxon>Hymenobacteraceae</taxon>
        <taxon>Nibribacter</taxon>
    </lineage>
</organism>
<gene>
    <name evidence="1" type="ORF">GU926_10630</name>
</gene>
<sequence>MRKTLSTLGFLWIAICHATPLQDSIKIGKFTYKTKKAKVFLKDESYHCNWFSLYSQNGEHQAGLIIEAKRNDTLFVSGTYQIESNNFIAKNYYHFRHSHEPDSSVKTFVQNSKGKLELRSFIEFTDGVKNAIKLPNH</sequence>
<evidence type="ECO:0000313" key="1">
    <source>
        <dbReference type="EMBL" id="QHL87861.1"/>
    </source>
</evidence>
<proteinExistence type="predicted"/>
<reference evidence="1 2" key="1">
    <citation type="submission" date="2020-01" db="EMBL/GenBank/DDBJ databases">
        <authorList>
            <person name="Kim M."/>
        </authorList>
    </citation>
    <scope>NUCLEOTIDE SEQUENCE [LARGE SCALE GENOMIC DNA]</scope>
    <source>
        <strain evidence="1 2">BT10</strain>
    </source>
</reference>